<dbReference type="EMBL" id="PDOD01000005">
    <property type="protein sequence ID" value="PYZ92126.1"/>
    <property type="molecule type" value="Genomic_DNA"/>
</dbReference>
<dbReference type="Pfam" id="PF26301">
    <property type="entry name" value="spore_CmpA"/>
    <property type="match status" value="1"/>
</dbReference>
<sequence>MPSWLKRQLQEAYDKRDLRRIRILNQCWFYYKNSKANSE</sequence>
<evidence type="ECO:0000313" key="2">
    <source>
        <dbReference type="Proteomes" id="UP000248214"/>
    </source>
</evidence>
<accession>A0A323TB56</accession>
<dbReference type="RefSeq" id="WP_110611730.1">
    <property type="nucleotide sequence ID" value="NZ_PDOD01000005.1"/>
</dbReference>
<reference evidence="1 2" key="1">
    <citation type="submission" date="2017-10" db="EMBL/GenBank/DDBJ databases">
        <title>Bacillus sp. nov., a halophilic bacterium isolated from a Keqin Lake.</title>
        <authorList>
            <person name="Wang H."/>
        </authorList>
    </citation>
    <scope>NUCLEOTIDE SEQUENCE [LARGE SCALE GENOMIC DNA]</scope>
    <source>
        <strain evidence="1 2">KQ-12</strain>
    </source>
</reference>
<organism evidence="1 2">
    <name type="scientific">Salipaludibacillus keqinensis</name>
    <dbReference type="NCBI Taxonomy" id="2045207"/>
    <lineage>
        <taxon>Bacteria</taxon>
        <taxon>Bacillati</taxon>
        <taxon>Bacillota</taxon>
        <taxon>Bacilli</taxon>
        <taxon>Bacillales</taxon>
        <taxon>Bacillaceae</taxon>
    </lineage>
</organism>
<comment type="caution">
    <text evidence="1">The sequence shown here is derived from an EMBL/GenBank/DDBJ whole genome shotgun (WGS) entry which is preliminary data.</text>
</comment>
<dbReference type="InterPro" id="IPR047764">
    <property type="entry name" value="CmpA"/>
</dbReference>
<gene>
    <name evidence="1" type="ORF">CR194_18220</name>
</gene>
<name>A0A323TB56_9BACI</name>
<protein>
    <submittedName>
        <fullName evidence="1">Cortex morphogenetic protein CmpA</fullName>
    </submittedName>
</protein>
<dbReference type="OrthoDB" id="2691694at2"/>
<dbReference type="Proteomes" id="UP000248214">
    <property type="component" value="Unassembled WGS sequence"/>
</dbReference>
<keyword evidence="2" id="KW-1185">Reference proteome</keyword>
<dbReference type="NCBIfam" id="NF033225">
    <property type="entry name" value="spore_CmpA"/>
    <property type="match status" value="1"/>
</dbReference>
<evidence type="ECO:0000313" key="1">
    <source>
        <dbReference type="EMBL" id="PYZ92126.1"/>
    </source>
</evidence>
<dbReference type="AlphaFoldDB" id="A0A323TB56"/>
<proteinExistence type="predicted"/>